<evidence type="ECO:0000259" key="4">
    <source>
        <dbReference type="Pfam" id="PF12624"/>
    </source>
</evidence>
<dbReference type="Proteomes" id="UP001187192">
    <property type="component" value="Unassembled WGS sequence"/>
</dbReference>
<evidence type="ECO:0000256" key="1">
    <source>
        <dbReference type="ARBA" id="ARBA00006545"/>
    </source>
</evidence>
<reference evidence="6" key="1">
    <citation type="submission" date="2023-07" db="EMBL/GenBank/DDBJ databases">
        <title>draft genome sequence of fig (Ficus carica).</title>
        <authorList>
            <person name="Takahashi T."/>
            <person name="Nishimura K."/>
        </authorList>
    </citation>
    <scope>NUCLEOTIDE SEQUENCE</scope>
</reference>
<accession>A0AA88D9K1</accession>
<comment type="similarity">
    <text evidence="1">Belongs to the VPS13 family.</text>
</comment>
<dbReference type="EMBL" id="BTGU01000027">
    <property type="protein sequence ID" value="GMN48146.1"/>
    <property type="molecule type" value="Genomic_DNA"/>
</dbReference>
<dbReference type="InterPro" id="IPR026847">
    <property type="entry name" value="VPS13"/>
</dbReference>
<keyword evidence="2" id="KW-0813">Transport</keyword>
<keyword evidence="7" id="KW-1185">Reference proteome</keyword>
<name>A0AA88D9K1_FICCA</name>
<evidence type="ECO:0008006" key="8">
    <source>
        <dbReference type="Google" id="ProtNLM"/>
    </source>
</evidence>
<dbReference type="GO" id="GO:0006623">
    <property type="term" value="P:protein targeting to vacuole"/>
    <property type="evidence" value="ECO:0007669"/>
    <property type="project" value="TreeGrafter"/>
</dbReference>
<evidence type="ECO:0000313" key="6">
    <source>
        <dbReference type="EMBL" id="GMN48146.1"/>
    </source>
</evidence>
<sequence length="3053" mass="342952">MSSGWSLGAIVRGGQVNKTLEIIGLELYCGTFEGPIDLMTVDNARSEGKKCDSILAPFDVSMTLLTLDGITLGYWYLAATCVNVYCVANGNNKGKGRDGGGRGRFDSAVVALDFRDFGGKKRAMSLWKCSVLAVPWVLWTTNGLKELLALFRVNRSGDLDSNNPQHSVNAEITGVEVSMDEVQLQQILILCNYLSTYQLREKYGRYRPWCSPLSKKQKGWQLLWWHYAQESVLSDVREKLKKTSWRNLGQRLSYRRKYVNLYKAKLYSLQQDQSVDESVLGELEQMEKELDLDDILVYRSAAECKLQEFLSNSSAFNLNMNSGGVSVDRSRNDEHLTGKSRGWLNWLSLGMLGAGGTDGSSQFSGVVSDEVVKDIYEATKFHPPNASNVNAASNDKNYFCAIKFCIHQVSTMLRSMMSCHSHPLGFRGKRFWGWMGKWMRKYNQEFAQMVLLGSTIECKLWEKSATLVTSINSVKMLYPFNKKVVLHMKRPNNAENFIDSEHPSLRVQVDTSPTHEAEFLVKGLLEPLEVTCDLDCFLNFIDFVGVFNSVESHHQRVLSSLNGIRNANSRLLSKAEYFLSSHKKVIWDLCFSNIIINIPWENELAQHGNLVLEAGAVVFTTKNVSGSILSEYEKQSHALENLNSTGNSGFFTYFQPQYLNDHFEVEIKDLEMMIRTQCHSERISIFDNCSASIKLTSSVIPDESILKQLEVCISVSPLQAYFSPSMYGAVFGLIAFLRTLQSKSVSVNAEAVDSSTVKFNKAMVPVFGFSVNAKFASVRLLLDLANDGENSSALVFVLQGLDIRYSLSLSEECWICLKALNVSTSQLRGESQGHILFSSGDHFPTCTEHQQDIDSGHGSRIDNLTEGSLFAERCFILHFEALKTELACCKYTIYINDAEIHCYPYVVRLLIGYFENISAYGTSWHSEGFSSSSEYVGDPNTIPDFGFQKFGFSNYFEEGSPEHASIPLDHFPFITISNAGSLGNLESSLLYASPEWRKNFNLRDRRIRMPPFDIKTESKNVSIHAAASGTEAWHASRNSGGNGPSFVDFSLCRIRLHFHDASCIVGTVSLPSSNWSLLVYEDCLEALCSLEGLILTSEWWTKNLHEFIWGPSLPNLSPLINVRVKKNKHGSSGSRFEVGLNLQHVYCILPPEYLAVLIGYFSLSDWSTDSNENHGDGRHESSDVENDGSVVYKFEILDSILILPVESNEPQFLKADFRQLYFSFVNGSSPDNAFEGIPSEYTVPAHKLARRIDSLNIFGRDVFLSFLSFKDHGCLRLDKDVDSANVTLLAPLSADVWVRLPCEREPSCKSSPATCIITRISECQVLADDDHFFFGVEALLDVVNQFSLVPDHAKCFKSDVPQFLQLKRCINHNIVPIASSVVLTEVKCHFDPLVIKLHHFRKGSTELIAKAEMQLTLSAILKNDFLSSLDLTFSYLELLSLPSSVVLARCTSPSSASSVLDISLSEVSQGENELCISFPSLDIWVHLSEWVDMIDMFVSYAEQLSKIAPLGTSSNSLILDNVDTLVNAAATGSPCSPCSSSRNTKQDTSILTVKLENVCITFHFPIYARNKACGEFPVDQGQRDISLIASSRVMGGNDCKYISVSMHSKSSGLRIDGRSTKLKTKMERWSGTIALSEDNNVVSWPLFQIFHVSLEAELRHDMPQPVPYKLVIQCDHLNTWLSHNFFYFLSGVTFSIPEAGPSQFPFGGVDLKVNIRKVSFLLSDGRWSSSGPLFELLVRNIVLYVNMMESYLEGSVTGEIQVSYNNIHKVFWEPFIEPWKFEINVTRKQEMSLNSSIMTDIHIKSTAELNLNVTEPLIECLFRTNDIIKDSWDSVESNNVPESQKLLNPSYKHIYEGRYAPYVLQNLTSLPLVYRVHKGPIDVFDVTEMDEKSVEPGASIPLYINDTLEEQLFHVWPAQSSDRLSEQKSGVAHHYISIQLDGTSVPSAPISIDRVGLTYFEVDFYKAYNENGRDNSTHTKSGFEVPVVFDVSVQRYSKFIRLYSTVILSNATSMPLELRFDIPFGVSPKILDPIYPGQELPLPLHLAEAGRIRWRPIGKSYLWSEVYNLSKLLLQETKVGFLKSSVCYPAHPSNDPFRCCMSVRNVSLPSHSKSDIHTPVKSYSEKSKKLDEPGKRCVHQLTLCTPLVVNNYLPKEVSLAMESGGVTHTAFLSEVETFFHYIDPSHDLGMEISMYGFKPATVKFPRIETFCTMAKFSGTKFALVEIIAFNSDLSNGPTYVTIEKTMDAFSGARELSIYVPFLLYNCTGFPLLISESGSQINRVPCVIPSSYDMGEQELYQTIDGLHLVSSTQGSHASDPNVIECSSSSHVISTRDDGNSQKQRFHYNSLISENSEESLHEQSSKNDYKTRNASLNSLKNRLLSSGADLRNYNFMGYDHGKVGAAMYSPVPFSAANELMVTLSRAQPEYVPENTSNLVWSSPFLLVPPSGSINVLVPQSSPNAAFMISLTSSVVAGPLTGRSSAITFQPRYVISNACSKDLCYKQKGTDRIFHLRIGGHSHLHWMDTARELLVSVRYNEPGWQWSGSFLPDHLGDTQVKMQNYVSGSSSVIRVEVQNADVSVRDEKVVGSLHGDSGTTLILLSDDDTGYMPYRIDNFSKERLRIFQQKCDTFETIVHSYTSCPYAWDEPCYPHRLTVEVPGERVLGSYSLDEVKEHIPIDLPSTSEKPERKLVLSVHAEGATKVLCVIDSNCHSLNDLETSRGPRFREKKKHEQKQDKVVGYKEQISVVIPHLGISLINIHPQELLFACAQSIRVDFLQSLDQQKVSFQISSLQIDNQLRSSPYPVLLSFDREYKSNQAERKLQRTSDGFYEPVFSIAVSKWRKKDLSLVSFEYIILRVADFHLELGQEVILSLFDFIKNVTSRFQSTFVHLSDPLSLVSDASLVESSSHAQISEYQKAGDINHFIHIHAFNDYKKHSESLPLVVPIGAPWQQIYLLARRQRKIYVEVFEISPINLTLSFSSAPWMLKKGILTSGESLIHRGLMALADVEGAQVQIKQLTISHHISSWESIQEIFIRHCTRQLLHEMFKVNVKN</sequence>
<feature type="domain" description="Vacuolar protein sorting-associated protein 13 VPS13 adaptor binding" evidence="5">
    <location>
        <begin position="1987"/>
        <end position="2278"/>
    </location>
</feature>
<feature type="domain" description="Vacuolar protein sorting-associated protein 13 VPS13 adaptor binding" evidence="5">
    <location>
        <begin position="2480"/>
        <end position="2649"/>
    </location>
</feature>
<evidence type="ECO:0000259" key="5">
    <source>
        <dbReference type="Pfam" id="PF25036"/>
    </source>
</evidence>
<keyword evidence="3" id="KW-0445">Lipid transport</keyword>
<dbReference type="PANTHER" id="PTHR16166:SF143">
    <property type="entry name" value="PROTEIN SORTING-ASSOCIATED PROTEIN, PUTATIVE (DUF1162)-RELATED"/>
    <property type="match status" value="1"/>
</dbReference>
<protein>
    <recommendedName>
        <fullName evidence="8">Vacuolar protein sorting-associated protein</fullName>
    </recommendedName>
</protein>
<dbReference type="InterPro" id="IPR009543">
    <property type="entry name" value="VPS13_VAB"/>
</dbReference>
<dbReference type="GO" id="GO:0006869">
    <property type="term" value="P:lipid transport"/>
    <property type="evidence" value="ECO:0007669"/>
    <property type="project" value="UniProtKB-KW"/>
</dbReference>
<proteinExistence type="inferred from homology"/>
<dbReference type="Pfam" id="PF25036">
    <property type="entry name" value="VPS13_VAB"/>
    <property type="match status" value="2"/>
</dbReference>
<dbReference type="Pfam" id="PF12624">
    <property type="entry name" value="VPS13_N"/>
    <property type="match status" value="1"/>
</dbReference>
<evidence type="ECO:0000313" key="7">
    <source>
        <dbReference type="Proteomes" id="UP001187192"/>
    </source>
</evidence>
<gene>
    <name evidence="6" type="ORF">TIFTF001_017322</name>
</gene>
<dbReference type="GO" id="GO:0045053">
    <property type="term" value="P:protein retention in Golgi apparatus"/>
    <property type="evidence" value="ECO:0007669"/>
    <property type="project" value="TreeGrafter"/>
</dbReference>
<feature type="domain" description="Chorein N-terminal" evidence="4">
    <location>
        <begin position="153"/>
        <end position="744"/>
    </location>
</feature>
<organism evidence="6 7">
    <name type="scientific">Ficus carica</name>
    <name type="common">Common fig</name>
    <dbReference type="NCBI Taxonomy" id="3494"/>
    <lineage>
        <taxon>Eukaryota</taxon>
        <taxon>Viridiplantae</taxon>
        <taxon>Streptophyta</taxon>
        <taxon>Embryophyta</taxon>
        <taxon>Tracheophyta</taxon>
        <taxon>Spermatophyta</taxon>
        <taxon>Magnoliopsida</taxon>
        <taxon>eudicotyledons</taxon>
        <taxon>Gunneridae</taxon>
        <taxon>Pentapetalae</taxon>
        <taxon>rosids</taxon>
        <taxon>fabids</taxon>
        <taxon>Rosales</taxon>
        <taxon>Moraceae</taxon>
        <taxon>Ficeae</taxon>
        <taxon>Ficus</taxon>
    </lineage>
</organism>
<evidence type="ECO:0000256" key="3">
    <source>
        <dbReference type="ARBA" id="ARBA00023055"/>
    </source>
</evidence>
<evidence type="ECO:0000256" key="2">
    <source>
        <dbReference type="ARBA" id="ARBA00022448"/>
    </source>
</evidence>
<dbReference type="PANTHER" id="PTHR16166">
    <property type="entry name" value="VACUOLAR PROTEIN SORTING-ASSOCIATED PROTEIN VPS13"/>
    <property type="match status" value="1"/>
</dbReference>
<comment type="caution">
    <text evidence="6">The sequence shown here is derived from an EMBL/GenBank/DDBJ whole genome shotgun (WGS) entry which is preliminary data.</text>
</comment>
<dbReference type="InterPro" id="IPR026854">
    <property type="entry name" value="VPS13_N"/>
</dbReference>